<evidence type="ECO:0000313" key="6">
    <source>
        <dbReference type="EMBL" id="AVB75785.1"/>
    </source>
</evidence>
<name>A0A2L1C8V9_METMI</name>
<dbReference type="NCBIfam" id="TIGR00094">
    <property type="entry name" value="tRNA_TruD_broad"/>
    <property type="match status" value="1"/>
</dbReference>
<dbReference type="PANTHER" id="PTHR13326">
    <property type="entry name" value="TRNA PSEUDOURIDINE SYNTHASE D"/>
    <property type="match status" value="1"/>
</dbReference>
<dbReference type="AlphaFoldDB" id="A0A2L1C8V9"/>
<comment type="catalytic activity">
    <reaction evidence="4">
        <text>uridine(13) in tRNA = pseudouridine(13) in tRNA</text>
        <dbReference type="Rhea" id="RHEA:42540"/>
        <dbReference type="Rhea" id="RHEA-COMP:10105"/>
        <dbReference type="Rhea" id="RHEA-COMP:10106"/>
        <dbReference type="ChEBI" id="CHEBI:65314"/>
        <dbReference type="ChEBI" id="CHEBI:65315"/>
        <dbReference type="EC" id="5.4.99.27"/>
    </reaction>
</comment>
<dbReference type="GO" id="GO:0031119">
    <property type="term" value="P:tRNA pseudouridine synthesis"/>
    <property type="evidence" value="ECO:0007669"/>
    <property type="project" value="UniProtKB-UniRule"/>
</dbReference>
<proteinExistence type="inferred from homology"/>
<evidence type="ECO:0000256" key="4">
    <source>
        <dbReference type="HAMAP-Rule" id="MF_01082"/>
    </source>
</evidence>
<evidence type="ECO:0000259" key="5">
    <source>
        <dbReference type="PROSITE" id="PS50984"/>
    </source>
</evidence>
<dbReference type="HAMAP" id="MF_01082">
    <property type="entry name" value="TruD"/>
    <property type="match status" value="1"/>
</dbReference>
<dbReference type="PANTHER" id="PTHR13326:SF21">
    <property type="entry name" value="PSEUDOURIDYLATE SYNTHASE PUS7L"/>
    <property type="match status" value="1"/>
</dbReference>
<feature type="domain" description="TRUD" evidence="5">
    <location>
        <begin position="206"/>
        <end position="393"/>
    </location>
</feature>
<dbReference type="InterPro" id="IPR011760">
    <property type="entry name" value="PsdUridine_synth_TruD_insert"/>
</dbReference>
<reference evidence="9" key="1">
    <citation type="journal article" date="2018" name="Genome Announc.">
        <title>Complete Genome Sequence of the Methanococcus maripaludis Type Strain JJ (DSM 2067), a Model for Selenoprotein Synthesis in Archaea.</title>
        <authorList>
            <person name="Poehlein A."/>
            <person name="Heym D."/>
            <person name="Quitzke V."/>
            <person name="Fersch J."/>
            <person name="Daniel R."/>
            <person name="Rother M."/>
        </authorList>
    </citation>
    <scope>NUCLEOTIDE SEQUENCE [LARGE SCALE GENOMIC DNA]</scope>
    <source>
        <strain evidence="9">DSM 2067</strain>
    </source>
</reference>
<dbReference type="RefSeq" id="WP_104837420.1">
    <property type="nucleotide sequence ID" value="NZ_CP026606.1"/>
</dbReference>
<organism evidence="6 9">
    <name type="scientific">Methanococcus maripaludis</name>
    <name type="common">Methanococcus deltae</name>
    <dbReference type="NCBI Taxonomy" id="39152"/>
    <lineage>
        <taxon>Archaea</taxon>
        <taxon>Methanobacteriati</taxon>
        <taxon>Methanobacteriota</taxon>
        <taxon>Methanomada group</taxon>
        <taxon>Methanococci</taxon>
        <taxon>Methanococcales</taxon>
        <taxon>Methanococcaceae</taxon>
        <taxon>Methanococcus</taxon>
    </lineage>
</organism>
<dbReference type="SUPFAM" id="SSF55120">
    <property type="entry name" value="Pseudouridine synthase"/>
    <property type="match status" value="1"/>
</dbReference>
<feature type="active site" description="Nucleophile" evidence="4">
    <location>
        <position position="133"/>
    </location>
</feature>
<dbReference type="EMBL" id="JACDUO010000001">
    <property type="protein sequence ID" value="MBA2864201.1"/>
    <property type="molecule type" value="Genomic_DNA"/>
</dbReference>
<dbReference type="KEGG" id="mmad:MMJJ_03680"/>
<dbReference type="InterPro" id="IPR020119">
    <property type="entry name" value="PsdUridine_synth_TruD_CS"/>
</dbReference>
<dbReference type="InterPro" id="IPR042214">
    <property type="entry name" value="TruD_catalytic"/>
</dbReference>
<dbReference type="Gene3D" id="3.30.2350.20">
    <property type="entry name" value="TruD, catalytic domain"/>
    <property type="match status" value="2"/>
</dbReference>
<evidence type="ECO:0000313" key="10">
    <source>
        <dbReference type="Proteomes" id="UP000567099"/>
    </source>
</evidence>
<dbReference type="GeneID" id="36101462"/>
<evidence type="ECO:0000256" key="1">
    <source>
        <dbReference type="ARBA" id="ARBA00007953"/>
    </source>
</evidence>
<dbReference type="PROSITE" id="PS50984">
    <property type="entry name" value="TRUD"/>
    <property type="match status" value="1"/>
</dbReference>
<dbReference type="GO" id="GO:0160150">
    <property type="term" value="F:tRNA pseudouridine(13) synthase activity"/>
    <property type="evidence" value="ECO:0007669"/>
    <property type="project" value="UniProtKB-EC"/>
</dbReference>
<evidence type="ECO:0000313" key="9">
    <source>
        <dbReference type="Proteomes" id="UP000239462"/>
    </source>
</evidence>
<dbReference type="PROSITE" id="PS01268">
    <property type="entry name" value="UPF0024"/>
    <property type="match status" value="1"/>
</dbReference>
<dbReference type="InterPro" id="IPR001656">
    <property type="entry name" value="PsdUridine_synth_TruD"/>
</dbReference>
<accession>A0A2L1C8V9</accession>
<gene>
    <name evidence="6" type="primary">truD_1</name>
    <name evidence="4" type="synonym">truD</name>
    <name evidence="7" type="ORF">HNP94_001201</name>
    <name evidence="8" type="ORF">HNP96_001168</name>
    <name evidence="6" type="ORF">MMJJ_03680</name>
</gene>
<sequence length="430" mass="50753">MQPLFIQNARKKESEDIIKQFRKEKQFKFRNNKIRQKLNEMPINIDKFILDMERFDGTLKKYPEDFIVEEITPKGTVLEVGKEIGFEDVEKWHGSFIHFTVEKTNWNTMDALKQIVRATKTKRKNFGFAGTKDKFAVTTQRFGCFGLKKEQLENINIKDIVIRDVQKSNKKLRMGDLWGNKFTIKIRDLNLSKDEIKRISDLKLDYVLNYYGIQRFGLVRPITHIVGKFIYERDFESAFYTYCGTPISETGDSLEARKLVDMGEFKKALKLFNRNHDYEKRLIQQYLKYKDFKMAFTALPPQLNSMFVNAYQAYLFNEMINKRFDYGFDALEGDILEDNTPTGTLIGYDTKFSGGIQGEIEKEIVERENLDLKKFKIEDFGNFYGTRRKMVTPIYDFKSRFENEIFELSFKLERGNYATIVTREFTGNLS</sequence>
<dbReference type="EC" id="5.4.99.27" evidence="4"/>
<evidence type="ECO:0000256" key="3">
    <source>
        <dbReference type="ARBA" id="ARBA00023235"/>
    </source>
</evidence>
<dbReference type="EMBL" id="JACHED010000002">
    <property type="protein sequence ID" value="MBB6497127.1"/>
    <property type="molecule type" value="Genomic_DNA"/>
</dbReference>
<keyword evidence="2 4" id="KW-0819">tRNA processing</keyword>
<evidence type="ECO:0000256" key="2">
    <source>
        <dbReference type="ARBA" id="ARBA00022694"/>
    </source>
</evidence>
<keyword evidence="3 4" id="KW-0413">Isomerase</keyword>
<reference evidence="7 10" key="3">
    <citation type="submission" date="2020-07" db="EMBL/GenBank/DDBJ databases">
        <title>Genomic Encyclopedia of Type Strains, Phase IV (KMG-V): Genome sequencing to study the core and pangenomes of soil and plant-associated prokaryotes.</title>
        <authorList>
            <person name="Whitman W."/>
        </authorList>
    </citation>
    <scope>NUCLEOTIDE SEQUENCE [LARGE SCALE GENOMIC DNA]</scope>
    <source>
        <strain evidence="7 10">C13</strain>
        <strain evidence="8 11">D1</strain>
    </source>
</reference>
<evidence type="ECO:0000313" key="11">
    <source>
        <dbReference type="Proteomes" id="UP000590564"/>
    </source>
</evidence>
<comment type="function">
    <text evidence="4">Could be responsible for synthesis of pseudouridine from uracil-13 in transfer RNAs.</text>
</comment>
<evidence type="ECO:0000313" key="7">
    <source>
        <dbReference type="EMBL" id="MBA2864201.1"/>
    </source>
</evidence>
<dbReference type="GO" id="GO:0003723">
    <property type="term" value="F:RNA binding"/>
    <property type="evidence" value="ECO:0007669"/>
    <property type="project" value="InterPro"/>
</dbReference>
<reference evidence="6" key="2">
    <citation type="submission" date="2018-02" db="EMBL/GenBank/DDBJ databases">
        <title>Complete genome sequence of the Methanococcus maripaludis type strain JJ (DSM 2067), a model for selenoprotein synthesis in Archaea.</title>
        <authorList>
            <person name="Poehlein A."/>
            <person name="Heym D."/>
            <person name="Quitzke V."/>
            <person name="Fersch J."/>
            <person name="Daniel R."/>
            <person name="Rother M."/>
        </authorList>
    </citation>
    <scope>NUCLEOTIDE SEQUENCE [LARGE SCALE GENOMIC DNA]</scope>
    <source>
        <strain evidence="6">DSM 2067</strain>
    </source>
</reference>
<comment type="similarity">
    <text evidence="1 4">Belongs to the pseudouridine synthase TruD family.</text>
</comment>
<dbReference type="EMBL" id="CP026606">
    <property type="protein sequence ID" value="AVB75785.1"/>
    <property type="molecule type" value="Genomic_DNA"/>
</dbReference>
<evidence type="ECO:0000313" key="8">
    <source>
        <dbReference type="EMBL" id="MBB6497127.1"/>
    </source>
</evidence>
<dbReference type="Proteomes" id="UP000590564">
    <property type="component" value="Unassembled WGS sequence"/>
</dbReference>
<dbReference type="Proteomes" id="UP000567099">
    <property type="component" value="Unassembled WGS sequence"/>
</dbReference>
<dbReference type="Pfam" id="PF01142">
    <property type="entry name" value="TruD"/>
    <property type="match status" value="2"/>
</dbReference>
<protein>
    <recommendedName>
        <fullName evidence="4">Probable tRNA pseudouridine synthase D</fullName>
        <ecNumber evidence="4">5.4.99.27</ecNumber>
    </recommendedName>
    <alternativeName>
        <fullName evidence="4">tRNA pseudouridine(13) synthase</fullName>
    </alternativeName>
    <alternativeName>
        <fullName evidence="4">tRNA pseudouridylate synthase D</fullName>
    </alternativeName>
    <alternativeName>
        <fullName evidence="4">tRNA-uridine isomerase D</fullName>
    </alternativeName>
</protein>
<dbReference type="Proteomes" id="UP000239462">
    <property type="component" value="Chromosome"/>
</dbReference>
<dbReference type="InterPro" id="IPR020103">
    <property type="entry name" value="PsdUridine_synth_cat_dom_sf"/>
</dbReference>
<dbReference type="PIRSF" id="PIRSF037016">
    <property type="entry name" value="Pseudouridin_synth_euk_prd"/>
    <property type="match status" value="1"/>
</dbReference>